<dbReference type="Pfam" id="PF00128">
    <property type="entry name" value="Alpha-amylase"/>
    <property type="match status" value="1"/>
</dbReference>
<dbReference type="Gene3D" id="3.20.20.80">
    <property type="entry name" value="Glycosidases"/>
    <property type="match status" value="1"/>
</dbReference>
<feature type="domain" description="Glycosyl hydrolase family 13 catalytic" evidence="4">
    <location>
        <begin position="138"/>
        <end position="493"/>
    </location>
</feature>
<dbReference type="EMBL" id="JAOYEY010000044">
    <property type="protein sequence ID" value="MCV9887093.1"/>
    <property type="molecule type" value="Genomic_DNA"/>
</dbReference>
<keyword evidence="2" id="KW-0378">Hydrolase</keyword>
<dbReference type="SUPFAM" id="SSF51445">
    <property type="entry name" value="(Trans)glycosidases"/>
    <property type="match status" value="1"/>
</dbReference>
<dbReference type="InterPro" id="IPR032091">
    <property type="entry name" value="Malt_amylase-like_C"/>
</dbReference>
<dbReference type="InterPro" id="IPR004185">
    <property type="entry name" value="Glyco_hydro_13_lg-like_dom"/>
</dbReference>
<protein>
    <submittedName>
        <fullName evidence="5">Alpha-glycosidase</fullName>
    </submittedName>
</protein>
<dbReference type="InterPro" id="IPR045857">
    <property type="entry name" value="O16G_dom_2"/>
</dbReference>
<dbReference type="Gene3D" id="2.60.40.10">
    <property type="entry name" value="Immunoglobulins"/>
    <property type="match status" value="1"/>
</dbReference>
<sequence length="584" mass="68429">MLREAIYHRPGGQFAYPTCDGSFQIQLRTKHQNVNSVNLLYGDPFEFDQENWKSTSSQMLHSGTDGLFDYWSVTVFPPQKRLKYAFHLKNDESELFFTEKGFTDHVHKDFSAYFCLPYYHRSDAFKAPEWVKNTVWYQIFPDRFANGDTSNDPAGTLAWNSIEPASDSIFGGDLQGVIQHLDYLVDLGINGIYFTPLFRAHSNHKYDTVNYFEIDPQFGSIQDMKEVVKESHARGIRVMLDAVFNHCGQDFPPFQNVLQHGEASPYKDWFHISFSSTGDIQYETFSFEKSMPKLNTQHPEVRKLLFDVGQFWIRECHIDGWRLDVANEIDHQFWKDFRQVIKRDHPDVYLVGEVWHDAMPWLNGDQFDAVMNYPFAQLLHQFFAYNVINVEQFTKSLQHYLHQYPKPVYHTLFNMVGSHDTPRIVNLAKMNKQKVKLLSVFQFSFYGSPSIYYGDELGLTGDQDPGCRKCMEWDNSRQDQDMLTFMKRLIHLRKQYPVLGNEGEFQLLSYDINQNSICYQRENSTEFVIVVMNNHPEKQTILLPLQLKDRTIFDLWLSKEFAAHSDQLSVTLDGYDFTLLLIKK</sequence>
<dbReference type="Proteomes" id="UP001526147">
    <property type="component" value="Unassembled WGS sequence"/>
</dbReference>
<dbReference type="CDD" id="cd11338">
    <property type="entry name" value="AmyAc_CMD"/>
    <property type="match status" value="1"/>
</dbReference>
<dbReference type="RefSeq" id="WP_264143550.1">
    <property type="nucleotide sequence ID" value="NZ_JAOYEY010000044.1"/>
</dbReference>
<keyword evidence="3" id="KW-0326">Glycosidase</keyword>
<dbReference type="InterPro" id="IPR017853">
    <property type="entry name" value="GH"/>
</dbReference>
<evidence type="ECO:0000313" key="6">
    <source>
        <dbReference type="Proteomes" id="UP001526147"/>
    </source>
</evidence>
<dbReference type="PANTHER" id="PTHR10357">
    <property type="entry name" value="ALPHA-AMYLASE FAMILY MEMBER"/>
    <property type="match status" value="1"/>
</dbReference>
<dbReference type="InterPro" id="IPR006047">
    <property type="entry name" value="GH13_cat_dom"/>
</dbReference>
<evidence type="ECO:0000256" key="3">
    <source>
        <dbReference type="ARBA" id="ARBA00023295"/>
    </source>
</evidence>
<dbReference type="InterPro" id="IPR013783">
    <property type="entry name" value="Ig-like_fold"/>
</dbReference>
<dbReference type="Gene3D" id="3.90.400.10">
    <property type="entry name" value="Oligo-1,6-glucosidase, Domain 2"/>
    <property type="match status" value="1"/>
</dbReference>
<dbReference type="CDD" id="cd02857">
    <property type="entry name" value="E_set_CDase_PDE_N"/>
    <property type="match status" value="1"/>
</dbReference>
<evidence type="ECO:0000259" key="4">
    <source>
        <dbReference type="SMART" id="SM00642"/>
    </source>
</evidence>
<evidence type="ECO:0000313" key="5">
    <source>
        <dbReference type="EMBL" id="MCV9887093.1"/>
    </source>
</evidence>
<name>A0ABT3DJP4_9BACI</name>
<accession>A0ABT3DJP4</accession>
<dbReference type="Pfam" id="PF16657">
    <property type="entry name" value="Malt_amylase_C"/>
    <property type="match status" value="1"/>
</dbReference>
<dbReference type="Pfam" id="PF02903">
    <property type="entry name" value="Alpha-amylase_N"/>
    <property type="match status" value="1"/>
</dbReference>
<dbReference type="SUPFAM" id="SSF51011">
    <property type="entry name" value="Glycosyl hydrolase domain"/>
    <property type="match status" value="1"/>
</dbReference>
<comment type="similarity">
    <text evidence="1">Belongs to the glycosyl hydrolase 13 family.</text>
</comment>
<dbReference type="SMART" id="SM00642">
    <property type="entry name" value="Aamy"/>
    <property type="match status" value="1"/>
</dbReference>
<reference evidence="5 6" key="1">
    <citation type="submission" date="2022-10" db="EMBL/GenBank/DDBJ databases">
        <title>Draft genome assembly of moderately radiation resistant bacterium Metabacillus halosaccharovorans.</title>
        <authorList>
            <person name="Pal S."/>
            <person name="Gopinathan A."/>
        </authorList>
    </citation>
    <scope>NUCLEOTIDE SEQUENCE [LARGE SCALE GENOMIC DNA]</scope>
    <source>
        <strain evidence="5 6">VITHBRA001</strain>
    </source>
</reference>
<evidence type="ECO:0000256" key="1">
    <source>
        <dbReference type="ARBA" id="ARBA00008061"/>
    </source>
</evidence>
<dbReference type="Gene3D" id="2.60.40.1180">
    <property type="entry name" value="Golgi alpha-mannosidase II"/>
    <property type="match status" value="1"/>
</dbReference>
<dbReference type="PANTHER" id="PTHR10357:SF210">
    <property type="entry name" value="MALTODEXTRIN GLUCOSIDASE"/>
    <property type="match status" value="1"/>
</dbReference>
<comment type="caution">
    <text evidence="5">The sequence shown here is derived from an EMBL/GenBank/DDBJ whole genome shotgun (WGS) entry which is preliminary data.</text>
</comment>
<organism evidence="5 6">
    <name type="scientific">Metabacillus halosaccharovorans</name>
    <dbReference type="NCBI Taxonomy" id="930124"/>
    <lineage>
        <taxon>Bacteria</taxon>
        <taxon>Bacillati</taxon>
        <taxon>Bacillota</taxon>
        <taxon>Bacilli</taxon>
        <taxon>Bacillales</taxon>
        <taxon>Bacillaceae</taxon>
        <taxon>Metabacillus</taxon>
    </lineage>
</organism>
<proteinExistence type="inferred from homology"/>
<gene>
    <name evidence="5" type="ORF">OIH86_15750</name>
</gene>
<dbReference type="InterPro" id="IPR013780">
    <property type="entry name" value="Glyco_hydro_b"/>
</dbReference>
<keyword evidence="6" id="KW-1185">Reference proteome</keyword>
<evidence type="ECO:0000256" key="2">
    <source>
        <dbReference type="ARBA" id="ARBA00022801"/>
    </source>
</evidence>